<evidence type="ECO:0000256" key="8">
    <source>
        <dbReference type="SAM" id="Coils"/>
    </source>
</evidence>
<reference evidence="11" key="2">
    <citation type="submission" date="2003-03" db="EMBL/GenBank/DDBJ databases">
        <authorList>
            <person name="Sulson J.E."/>
            <person name="Waterston R."/>
        </authorList>
    </citation>
    <scope>NUCLEOTIDE SEQUENCE</scope>
    <source>
        <strain evidence="11">Bristol N2</strain>
    </source>
</reference>
<dbReference type="GO" id="GO:0000139">
    <property type="term" value="C:Golgi membrane"/>
    <property type="evidence" value="ECO:0007669"/>
    <property type="project" value="UniProtKB-SubCell"/>
</dbReference>
<evidence type="ECO:0000313" key="10">
    <source>
        <dbReference type="EMBL" id="BAE66674.1"/>
    </source>
</evidence>
<keyword evidence="5" id="KW-0653">Protein transport</keyword>
<dbReference type="Reactome" id="R-CEL-6811438">
    <property type="pathway name" value="Intra-Golgi traffic"/>
</dbReference>
<evidence type="ECO:0000256" key="5">
    <source>
        <dbReference type="ARBA" id="ARBA00022927"/>
    </source>
</evidence>
<dbReference type="IntAct" id="G5EE66">
    <property type="interactions" value="1"/>
</dbReference>
<evidence type="ECO:0000256" key="9">
    <source>
        <dbReference type="SAM" id="MobiDB-lite"/>
    </source>
</evidence>
<dbReference type="EMBL" id="AB212859">
    <property type="protein sequence ID" value="BAE66674.1"/>
    <property type="molecule type" value="Genomic_DNA"/>
</dbReference>
<reference evidence="10" key="3">
    <citation type="journal article" date="2006" name="Development">
        <title>The conserved oligomeric Golgi complex acts in organ morphogenesis via glycosylation of an ADAM protease in C. elegans.</title>
        <authorList>
            <person name="Kubota Y."/>
            <person name="Sano M."/>
            <person name="Goda S."/>
            <person name="Suzuki N."/>
            <person name="Nishiwaki K."/>
        </authorList>
    </citation>
    <scope>NUCLEOTIDE SEQUENCE</scope>
</reference>
<accession>G5EE66</accession>
<proteinExistence type="evidence at protein level"/>
<evidence type="ECO:0000313" key="12">
    <source>
        <dbReference type="Proteomes" id="UP000001940"/>
    </source>
</evidence>
<dbReference type="Proteomes" id="UP000001940">
    <property type="component" value="Chromosome I"/>
</dbReference>
<evidence type="ECO:0000256" key="1">
    <source>
        <dbReference type="ARBA" id="ARBA00004395"/>
    </source>
</evidence>
<keyword evidence="6" id="KW-0333">Golgi apparatus</keyword>
<reference evidence="11" key="4">
    <citation type="submission" date="2024-10" db="EMBL/GenBank/DDBJ databases">
        <authorList>
            <consortium name="WormBase Consortium"/>
            <person name="WormBase"/>
        </authorList>
    </citation>
    <scope>NUCLEOTIDE SEQUENCE</scope>
    <source>
        <strain evidence="11">Bristol N2</strain>
    </source>
</reference>
<evidence type="ECO:0000256" key="6">
    <source>
        <dbReference type="ARBA" id="ARBA00023034"/>
    </source>
</evidence>
<gene>
    <name evidence="11 13" type="primary">cogc-1</name>
    <name evidence="11" type="ORF">CELE_Y54E10A.2</name>
    <name evidence="13" type="ORF">Y54E10A.2</name>
</gene>
<dbReference type="PANTHER" id="PTHR31658:SF0">
    <property type="entry name" value="CONSERVED OLIGOMERIC GOLGI COMPLEX SUBUNIT 1"/>
    <property type="match status" value="1"/>
</dbReference>
<feature type="compositionally biased region" description="Polar residues" evidence="9">
    <location>
        <begin position="758"/>
        <end position="769"/>
    </location>
</feature>
<protein>
    <recommendedName>
        <fullName evidence="3">Conserved oligomeric Golgi complex subunit 1</fullName>
    </recommendedName>
</protein>
<dbReference type="CTD" id="3565555"/>
<dbReference type="OrthoDB" id="46189at2759"/>
<dbReference type="PANTHER" id="PTHR31658">
    <property type="entry name" value="CONSERVED OLIGOMERIC GOLGI COMPLEX SUBUNIT 1"/>
    <property type="match status" value="1"/>
</dbReference>
<comment type="similarity">
    <text evidence="2">Belongs to the COG1 family.</text>
</comment>
<keyword evidence="8" id="KW-0175">Coiled coil</keyword>
<evidence type="ECO:0000313" key="11">
    <source>
        <dbReference type="EMBL" id="CCD72819.1"/>
    </source>
</evidence>
<organism evidence="10">
    <name type="scientific">Caenorhabditis elegans</name>
    <dbReference type="NCBI Taxonomy" id="6239"/>
    <lineage>
        <taxon>Eukaryota</taxon>
        <taxon>Metazoa</taxon>
        <taxon>Ecdysozoa</taxon>
        <taxon>Nematoda</taxon>
        <taxon>Chromadorea</taxon>
        <taxon>Rhabditida</taxon>
        <taxon>Rhabditina</taxon>
        <taxon>Rhabditomorpha</taxon>
        <taxon>Rhabditoidea</taxon>
        <taxon>Rhabditidae</taxon>
        <taxon>Peloderinae</taxon>
        <taxon>Caenorhabditis</taxon>
    </lineage>
</organism>
<dbReference type="GO" id="GO:0017119">
    <property type="term" value="C:Golgi transport complex"/>
    <property type="evidence" value="ECO:0007669"/>
    <property type="project" value="InterPro"/>
</dbReference>
<dbReference type="Bgee" id="WBGene00003258">
    <property type="expression patterns" value="Expressed in adult organism and 5 other cell types or tissues"/>
</dbReference>
<dbReference type="Pfam" id="PF08700">
    <property type="entry name" value="VPS51_Exo84_N"/>
    <property type="match status" value="1"/>
</dbReference>
<evidence type="ECO:0000256" key="2">
    <source>
        <dbReference type="ARBA" id="ARBA00006653"/>
    </source>
</evidence>
<dbReference type="STRING" id="6239.Y54E10A.2.1"/>
<comment type="subcellular location">
    <subcellularLocation>
        <location evidence="1">Golgi apparatus membrane</location>
        <topology evidence="1">Peripheral membrane protein</topology>
    </subcellularLocation>
</comment>
<evidence type="ECO:0000256" key="4">
    <source>
        <dbReference type="ARBA" id="ARBA00022448"/>
    </source>
</evidence>
<feature type="region of interest" description="Disordered" evidence="9">
    <location>
        <begin position="737"/>
        <end position="769"/>
    </location>
</feature>
<evidence type="ECO:0000256" key="7">
    <source>
        <dbReference type="ARBA" id="ARBA00023136"/>
    </source>
</evidence>
<feature type="coiled-coil region" evidence="8">
    <location>
        <begin position="12"/>
        <end position="39"/>
    </location>
</feature>
<keyword evidence="4" id="KW-0813">Transport</keyword>
<dbReference type="FunCoup" id="G5EE66">
    <property type="interactions" value="314"/>
</dbReference>
<name>G5EE66_CAEEL</name>
<dbReference type="KEGG" id="cel:CELE_Y54E10A.2"/>
<dbReference type="GO" id="GO:0030334">
    <property type="term" value="P:regulation of cell migration"/>
    <property type="evidence" value="ECO:0000315"/>
    <property type="project" value="WormBase"/>
</dbReference>
<dbReference type="RefSeq" id="NP_491128.4">
    <property type="nucleotide sequence ID" value="NM_058727.5"/>
</dbReference>
<dbReference type="Reactome" id="R-CEL-6807878">
    <property type="pathway name" value="COPI-mediated anterograde transport"/>
</dbReference>
<sequence length="787" mass="88493">MDVDRLMRDLSVEQLENIQQNLEKEMEGKRESLREMVGRRYRDVLEASSEVRHVCSLADKLASDIANTRVGYQSTHVRTGGREEQKAGEHLYAVNYLVSSIGGDSGEPLDDVVALCMVEHLQKQLISNHSSPMIHKNARALTNRIVATRSELEFQNCSTLLDISRSDWATNQLAAIALLQGKDISQLLELYLEKRFEHVTHLIEDSATILNIVDEMKKTLAVVEELFVHGELIHAIHSVCNGQYKCELIREMCADQAYSFEKTINEDMDRVWRHLREKLSGRGAGTLPSQLVGEKCAAWIEKTCAVTHKLVAEVCEYFDNLDQIIDLLQAITASLKQDWPRIGSNRSVYDKLLQTAVVDKAKILLIQMIESIELFAKKRFESTSDGPQTAIFDERTYHPDSQSHIGISTQLYNCVKTLWESLEQTNEKCAQFETICTPMADMATSNALKETMATNVLQLLLRLCELHSDKQEGSARFLARARLALALVHSESTLICKLLDKDSQRITSLNQRLHSIIEKNLGDFCEVVVDEHITVASLSEYLESFEGGMYALRLVMEFQTVDLPDVGEVTVPIALSPPLQSILFDISSCLAEASVAHLLTKKIRKRLDEHVSHRMAQLIGERVEELKDSWHLPSRSTLQVLFDCQLIGAMFPSERMRSVCSSIESHLDPFDVSLLSPLLAANVKLVYTRTQVLFSCLVADTLSSKEVQLPQSFSKIQDVSVHIEQPSRIPMVPRLDRTMNGDKKNGGARLKNNKYLANPQQGSSKSTPSLSAFYDRISSSWFGGANN</sequence>
<dbReference type="GO" id="GO:0002009">
    <property type="term" value="P:morphogenesis of an epithelium"/>
    <property type="evidence" value="ECO:0000315"/>
    <property type="project" value="WormBase"/>
</dbReference>
<dbReference type="SMR" id="G5EE66"/>
<dbReference type="WormBase" id="Y54E10A.2">
    <property type="protein sequence ID" value="CE39656"/>
    <property type="gene ID" value="WBGene00003258"/>
    <property type="gene designation" value="cogc-1"/>
</dbReference>
<reference evidence="11 12" key="1">
    <citation type="journal article" date="1998" name="Science">
        <title>Genome sequence of the nematode C. elegans: a platform for investigating biology.</title>
        <authorList>
            <consortium name="The C. elegans sequencing consortium"/>
            <person name="Sulson J.E."/>
            <person name="Waterston R."/>
        </authorList>
    </citation>
    <scope>NUCLEOTIDE SEQUENCE [LARGE SCALE GENOMIC DNA]</scope>
    <source>
        <strain evidence="11 12">Bristol N2</strain>
    </source>
</reference>
<dbReference type="EMBL" id="BX284601">
    <property type="protein sequence ID" value="CCD72819.1"/>
    <property type="molecule type" value="Genomic_DNA"/>
</dbReference>
<dbReference type="PaxDb" id="6239-Y54E10A.2"/>
<dbReference type="AlphaFoldDB" id="G5EE66"/>
<keyword evidence="14" id="KW-1267">Proteomics identification</keyword>
<evidence type="ECO:0007829" key="14">
    <source>
        <dbReference type="PeptideAtlas" id="G5EE66"/>
    </source>
</evidence>
<dbReference type="GO" id="GO:0040025">
    <property type="term" value="P:vulval development"/>
    <property type="evidence" value="ECO:0000315"/>
    <property type="project" value="WormBase"/>
</dbReference>
<evidence type="ECO:0000256" key="3">
    <source>
        <dbReference type="ARBA" id="ARBA00020978"/>
    </source>
</evidence>
<keyword evidence="12" id="KW-1185">Reference proteome</keyword>
<dbReference type="HOGENOM" id="CLU_025592_0_0_1"/>
<dbReference type="GO" id="GO:0005794">
    <property type="term" value="C:Golgi apparatus"/>
    <property type="evidence" value="ECO:0000318"/>
    <property type="project" value="GO_Central"/>
</dbReference>
<dbReference type="GO" id="GO:0006891">
    <property type="term" value="P:intra-Golgi vesicle-mediated transport"/>
    <property type="evidence" value="ECO:0007669"/>
    <property type="project" value="InterPro"/>
</dbReference>
<dbReference type="GeneID" id="3565555"/>
<evidence type="ECO:0000313" key="13">
    <source>
        <dbReference type="WormBase" id="Y54E10A.2"/>
    </source>
</evidence>
<dbReference type="OMA" id="KWPLVGD"/>
<dbReference type="PeptideAtlas" id="G5EE66"/>
<dbReference type="InterPro" id="IPR033370">
    <property type="entry name" value="COG1"/>
</dbReference>
<dbReference type="GO" id="GO:0035262">
    <property type="term" value="P:gonad morphogenesis"/>
    <property type="evidence" value="ECO:0000315"/>
    <property type="project" value="WormBase"/>
</dbReference>
<keyword evidence="7" id="KW-0472">Membrane</keyword>
<dbReference type="eggNOG" id="KOG2033">
    <property type="taxonomic scope" value="Eukaryota"/>
</dbReference>
<dbReference type="GO" id="GO:0015031">
    <property type="term" value="P:protein transport"/>
    <property type="evidence" value="ECO:0007669"/>
    <property type="project" value="UniProtKB-KW"/>
</dbReference>
<dbReference type="AGR" id="WB:WBGene00003258"/>